<comment type="caution">
    <text evidence="1">The sequence shown here is derived from an EMBL/GenBank/DDBJ whole genome shotgun (WGS) entry which is preliminary data.</text>
</comment>
<dbReference type="SUPFAM" id="SSF50969">
    <property type="entry name" value="YVTN repeat-like/Quinoprotein amine dehydrogenase"/>
    <property type="match status" value="1"/>
</dbReference>
<protein>
    <recommendedName>
        <fullName evidence="3">3-carboxymuconate cyclase</fullName>
    </recommendedName>
</protein>
<dbReference type="OrthoDB" id="10006285at2759"/>
<dbReference type="Proteomes" id="UP000799777">
    <property type="component" value="Unassembled WGS sequence"/>
</dbReference>
<proteinExistence type="predicted"/>
<name>A0A9P4LNF0_9PLEO</name>
<gene>
    <name evidence="1" type="ORF">EK21DRAFT_100913</name>
</gene>
<organism evidence="1 2">
    <name type="scientific">Setomelanomma holmii</name>
    <dbReference type="NCBI Taxonomy" id="210430"/>
    <lineage>
        <taxon>Eukaryota</taxon>
        <taxon>Fungi</taxon>
        <taxon>Dikarya</taxon>
        <taxon>Ascomycota</taxon>
        <taxon>Pezizomycotina</taxon>
        <taxon>Dothideomycetes</taxon>
        <taxon>Pleosporomycetidae</taxon>
        <taxon>Pleosporales</taxon>
        <taxon>Pleosporineae</taxon>
        <taxon>Phaeosphaeriaceae</taxon>
        <taxon>Setomelanomma</taxon>
    </lineage>
</organism>
<dbReference type="InterPro" id="IPR015943">
    <property type="entry name" value="WD40/YVTN_repeat-like_dom_sf"/>
</dbReference>
<accession>A0A9P4LNF0</accession>
<dbReference type="Gene3D" id="2.130.10.10">
    <property type="entry name" value="YVTN repeat-like/Quinoprotein amine dehydrogenase"/>
    <property type="match status" value="1"/>
</dbReference>
<evidence type="ECO:0000313" key="1">
    <source>
        <dbReference type="EMBL" id="KAF2029849.1"/>
    </source>
</evidence>
<dbReference type="InterPro" id="IPR011044">
    <property type="entry name" value="Quino_amine_DH_bsu"/>
</dbReference>
<sequence>MNLLTYLRTNSSHSAHDDASCPSQQQQNTVTVGKAVYFLTNEDENAVVSLPISQDGTLSNGTVTKTGGAGSAAINGATMQPGAPDALVGQSSLTVAGNNVFAVDAGSNTLTMMSISPSDPTCLTLLGQPVAIPGEFPNTVAASLKNKLVCVGTTGTKAGISCAKFSATEGIGKMDALRPFQLGQSTPPVGPTNTVSQTFFSNDESVLFTTVKGNPAVNNTGFLSTFQVKQSRNGYSILSRQEVRSSPQGTAVLFGSVPIPGSPNSLFVTDASFGAAILSLDQNGKATLEKNQAIDGQKATCWATISDATKSAFVTDVATNRVVEMSLQDASIISQIDLSANGDPGLIDLKSSGSFIYALSPGNGSTDAAITVLDISGGQKSMKMAQHFGLGGIAGKTAQGMAVLL</sequence>
<keyword evidence="2" id="KW-1185">Reference proteome</keyword>
<dbReference type="AlphaFoldDB" id="A0A9P4LNF0"/>
<evidence type="ECO:0000313" key="2">
    <source>
        <dbReference type="Proteomes" id="UP000799777"/>
    </source>
</evidence>
<dbReference type="EMBL" id="ML978196">
    <property type="protein sequence ID" value="KAF2029849.1"/>
    <property type="molecule type" value="Genomic_DNA"/>
</dbReference>
<evidence type="ECO:0008006" key="3">
    <source>
        <dbReference type="Google" id="ProtNLM"/>
    </source>
</evidence>
<reference evidence="1" key="1">
    <citation type="journal article" date="2020" name="Stud. Mycol.">
        <title>101 Dothideomycetes genomes: a test case for predicting lifestyles and emergence of pathogens.</title>
        <authorList>
            <person name="Haridas S."/>
            <person name="Albert R."/>
            <person name="Binder M."/>
            <person name="Bloem J."/>
            <person name="Labutti K."/>
            <person name="Salamov A."/>
            <person name="Andreopoulos B."/>
            <person name="Baker S."/>
            <person name="Barry K."/>
            <person name="Bills G."/>
            <person name="Bluhm B."/>
            <person name="Cannon C."/>
            <person name="Castanera R."/>
            <person name="Culley D."/>
            <person name="Daum C."/>
            <person name="Ezra D."/>
            <person name="Gonzalez J."/>
            <person name="Henrissat B."/>
            <person name="Kuo A."/>
            <person name="Liang C."/>
            <person name="Lipzen A."/>
            <person name="Lutzoni F."/>
            <person name="Magnuson J."/>
            <person name="Mondo S."/>
            <person name="Nolan M."/>
            <person name="Ohm R."/>
            <person name="Pangilinan J."/>
            <person name="Park H.-J."/>
            <person name="Ramirez L."/>
            <person name="Alfaro M."/>
            <person name="Sun H."/>
            <person name="Tritt A."/>
            <person name="Yoshinaga Y."/>
            <person name="Zwiers L.-H."/>
            <person name="Turgeon B."/>
            <person name="Goodwin S."/>
            <person name="Spatafora J."/>
            <person name="Crous P."/>
            <person name="Grigoriev I."/>
        </authorList>
    </citation>
    <scope>NUCLEOTIDE SEQUENCE</scope>
    <source>
        <strain evidence="1">CBS 110217</strain>
    </source>
</reference>